<sequence length="125" mass="14399">MSGCLPHVQLQQHWISGSDSQLHDDAPVFVLRTVCPSVPFIRFKVMHMQACDAEVLNFQMQCCLAQQYLVSPHLFSMKLAVHDWQMHLQNVCCCSVMTAFLSFRKKLIFLIIFKTKGNAQYTSKF</sequence>
<dbReference type="EMBL" id="GIKN01007465">
    <property type="protein sequence ID" value="NIE49738.1"/>
    <property type="molecule type" value="Transcribed_RNA"/>
</dbReference>
<proteinExistence type="predicted"/>
<accession>A0A6G5AGM5</accession>
<reference evidence="1" key="1">
    <citation type="submission" date="2020-03" db="EMBL/GenBank/DDBJ databases">
        <title>A transcriptome and proteome of the tick Rhipicephalus microplus shaped by the genetic composition of its hosts and developmental stage.</title>
        <authorList>
            <person name="Garcia G.R."/>
            <person name="Ribeiro J.M.C."/>
            <person name="Maruyama S.R."/>
            <person name="Gardinasse L.G."/>
            <person name="Nelson K."/>
            <person name="Ferreira B.R."/>
            <person name="Andrade T.G."/>
            <person name="Santos I.K.F.M."/>
        </authorList>
    </citation>
    <scope>NUCLEOTIDE SEQUENCE</scope>
    <source>
        <strain evidence="1">NSGR</strain>
        <tissue evidence="1">Salivary glands</tissue>
    </source>
</reference>
<protein>
    <submittedName>
        <fullName evidence="1">Uncharacterized protein</fullName>
    </submittedName>
</protein>
<evidence type="ECO:0000313" key="1">
    <source>
        <dbReference type="EMBL" id="NIE49738.1"/>
    </source>
</evidence>
<name>A0A6G5AGM5_RHIMP</name>
<organism evidence="1">
    <name type="scientific">Rhipicephalus microplus</name>
    <name type="common">Cattle tick</name>
    <name type="synonym">Boophilus microplus</name>
    <dbReference type="NCBI Taxonomy" id="6941"/>
    <lineage>
        <taxon>Eukaryota</taxon>
        <taxon>Metazoa</taxon>
        <taxon>Ecdysozoa</taxon>
        <taxon>Arthropoda</taxon>
        <taxon>Chelicerata</taxon>
        <taxon>Arachnida</taxon>
        <taxon>Acari</taxon>
        <taxon>Parasitiformes</taxon>
        <taxon>Ixodida</taxon>
        <taxon>Ixodoidea</taxon>
        <taxon>Ixodidae</taxon>
        <taxon>Rhipicephalinae</taxon>
        <taxon>Rhipicephalus</taxon>
        <taxon>Boophilus</taxon>
    </lineage>
</organism>
<dbReference type="AlphaFoldDB" id="A0A6G5AGM5"/>